<dbReference type="SUPFAM" id="SSF46785">
    <property type="entry name" value="Winged helix' DNA-binding domain"/>
    <property type="match status" value="1"/>
</dbReference>
<dbReference type="SMART" id="SM00715">
    <property type="entry name" value="LA"/>
    <property type="match status" value="1"/>
</dbReference>
<name>A0A3B3Y6Y8_9TELE</name>
<dbReference type="InterPro" id="IPR045180">
    <property type="entry name" value="La_dom_prot"/>
</dbReference>
<dbReference type="PANTHER" id="PTHR22792">
    <property type="entry name" value="LUPUS LA PROTEIN-RELATED"/>
    <property type="match status" value="1"/>
</dbReference>
<dbReference type="PANTHER" id="PTHR22792:SF50">
    <property type="entry name" value="LA-RELATED PROTEIN 1B"/>
    <property type="match status" value="1"/>
</dbReference>
<keyword evidence="1 2" id="KW-0694">RNA-binding</keyword>
<dbReference type="InterPro" id="IPR036390">
    <property type="entry name" value="WH_DNA-bd_sf"/>
</dbReference>
<evidence type="ECO:0000313" key="4">
    <source>
        <dbReference type="Ensembl" id="ENSPMEP00000023112.1"/>
    </source>
</evidence>
<feature type="domain" description="HTH La-type RNA-binding" evidence="3">
    <location>
        <begin position="1"/>
        <end position="86"/>
    </location>
</feature>
<evidence type="ECO:0000313" key="5">
    <source>
        <dbReference type="Proteomes" id="UP000261480"/>
    </source>
</evidence>
<dbReference type="Gene3D" id="1.10.10.10">
    <property type="entry name" value="Winged helix-like DNA-binding domain superfamily/Winged helix DNA-binding domain"/>
    <property type="match status" value="1"/>
</dbReference>
<dbReference type="STRING" id="48701.ENSPMEP00000023112"/>
<proteinExistence type="predicted"/>
<protein>
    <recommendedName>
        <fullName evidence="3">HTH La-type RNA-binding domain-containing protein</fullName>
    </recommendedName>
</protein>
<accession>A0A3B3Y6Y8</accession>
<sequence>MGPFPTCLEYYFSSHNLERDFFLRRKMDAQGFLPISLIASFHRVQALTTDVSLIMEVMRHRSNTRYFRNRFNTWILSDLKPPRLSPRSSLFPQMKRYLKNKTDTLQIIKEALHTYKAHLNTFLELFIKNRPQN</sequence>
<dbReference type="PROSITE" id="PS50961">
    <property type="entry name" value="HTH_LA"/>
    <property type="match status" value="1"/>
</dbReference>
<dbReference type="GO" id="GO:0003723">
    <property type="term" value="F:RNA binding"/>
    <property type="evidence" value="ECO:0007669"/>
    <property type="project" value="UniProtKB-UniRule"/>
</dbReference>
<dbReference type="Pfam" id="PF05383">
    <property type="entry name" value="La"/>
    <property type="match status" value="1"/>
</dbReference>
<dbReference type="InterPro" id="IPR036388">
    <property type="entry name" value="WH-like_DNA-bd_sf"/>
</dbReference>
<reference evidence="4" key="2">
    <citation type="submission" date="2025-09" db="UniProtKB">
        <authorList>
            <consortium name="Ensembl"/>
        </authorList>
    </citation>
    <scope>IDENTIFICATION</scope>
</reference>
<evidence type="ECO:0000256" key="2">
    <source>
        <dbReference type="PROSITE-ProRule" id="PRU00332"/>
    </source>
</evidence>
<dbReference type="Ensembl" id="ENSPMET00000011033.1">
    <property type="protein sequence ID" value="ENSPMEP00000023112.1"/>
    <property type="gene ID" value="ENSPMEG00000004459.1"/>
</dbReference>
<dbReference type="InterPro" id="IPR006630">
    <property type="entry name" value="La_HTH"/>
</dbReference>
<dbReference type="GO" id="GO:0045727">
    <property type="term" value="P:positive regulation of translation"/>
    <property type="evidence" value="ECO:0007669"/>
    <property type="project" value="TreeGrafter"/>
</dbReference>
<organism evidence="4 5">
    <name type="scientific">Poecilia mexicana</name>
    <dbReference type="NCBI Taxonomy" id="48701"/>
    <lineage>
        <taxon>Eukaryota</taxon>
        <taxon>Metazoa</taxon>
        <taxon>Chordata</taxon>
        <taxon>Craniata</taxon>
        <taxon>Vertebrata</taxon>
        <taxon>Euteleostomi</taxon>
        <taxon>Actinopterygii</taxon>
        <taxon>Neopterygii</taxon>
        <taxon>Teleostei</taxon>
        <taxon>Neoteleostei</taxon>
        <taxon>Acanthomorphata</taxon>
        <taxon>Ovalentaria</taxon>
        <taxon>Atherinomorphae</taxon>
        <taxon>Cyprinodontiformes</taxon>
        <taxon>Poeciliidae</taxon>
        <taxon>Poeciliinae</taxon>
        <taxon>Poecilia</taxon>
    </lineage>
</organism>
<dbReference type="Proteomes" id="UP000261480">
    <property type="component" value="Unplaced"/>
</dbReference>
<keyword evidence="5" id="KW-1185">Reference proteome</keyword>
<evidence type="ECO:0000259" key="3">
    <source>
        <dbReference type="PROSITE" id="PS50961"/>
    </source>
</evidence>
<evidence type="ECO:0000256" key="1">
    <source>
        <dbReference type="ARBA" id="ARBA00022884"/>
    </source>
</evidence>
<reference evidence="4" key="1">
    <citation type="submission" date="2025-08" db="UniProtKB">
        <authorList>
            <consortium name="Ensembl"/>
        </authorList>
    </citation>
    <scope>IDENTIFICATION</scope>
</reference>
<dbReference type="GO" id="GO:0005829">
    <property type="term" value="C:cytosol"/>
    <property type="evidence" value="ECO:0007669"/>
    <property type="project" value="TreeGrafter"/>
</dbReference>
<dbReference type="AlphaFoldDB" id="A0A3B3Y6Y8"/>
<dbReference type="GO" id="GO:0010494">
    <property type="term" value="C:cytoplasmic stress granule"/>
    <property type="evidence" value="ECO:0007669"/>
    <property type="project" value="TreeGrafter"/>
</dbReference>